<accession>A0A8S5QN86</accession>
<protein>
    <submittedName>
        <fullName evidence="1">Uncharacterized protein</fullName>
    </submittedName>
</protein>
<organism evidence="1">
    <name type="scientific">CrAss-like virus sp. ctYsL76</name>
    <dbReference type="NCBI Taxonomy" id="2826826"/>
    <lineage>
        <taxon>Viruses</taxon>
        <taxon>Duplodnaviria</taxon>
        <taxon>Heunggongvirae</taxon>
        <taxon>Uroviricota</taxon>
        <taxon>Caudoviricetes</taxon>
        <taxon>Crassvirales</taxon>
    </lineage>
</organism>
<sequence length="115" mass="12829">MQRDPFALKTLVPLQTHPHALITPFLAPETVTKASPLVQAVRRPGCDPASSNINLSILRPRTLLLLSATIPSISFLRPHSLRSLSCFDVRLCITLFITIIGRRNPPFVSLFKKFN</sequence>
<dbReference type="EMBL" id="BK015689">
    <property type="protein sequence ID" value="DAE20076.1"/>
    <property type="molecule type" value="Genomic_DNA"/>
</dbReference>
<proteinExistence type="predicted"/>
<evidence type="ECO:0000313" key="1">
    <source>
        <dbReference type="EMBL" id="DAE20076.1"/>
    </source>
</evidence>
<name>A0A8S5QN86_9CAUD</name>
<reference evidence="1" key="1">
    <citation type="journal article" date="2021" name="Proc. Natl. Acad. Sci. U.S.A.">
        <title>A Catalog of Tens of Thousands of Viruses from Human Metagenomes Reveals Hidden Associations with Chronic Diseases.</title>
        <authorList>
            <person name="Tisza M.J."/>
            <person name="Buck C.B."/>
        </authorList>
    </citation>
    <scope>NUCLEOTIDE SEQUENCE</scope>
    <source>
        <strain evidence="1">CtYsL76</strain>
    </source>
</reference>